<evidence type="ECO:0000313" key="1">
    <source>
        <dbReference type="EMBL" id="GBO03200.1"/>
    </source>
</evidence>
<comment type="caution">
    <text evidence="1">The sequence shown here is derived from an EMBL/GenBank/DDBJ whole genome shotgun (WGS) entry which is preliminary data.</text>
</comment>
<dbReference type="Proteomes" id="UP000499080">
    <property type="component" value="Unassembled WGS sequence"/>
</dbReference>
<dbReference type="EMBL" id="BGPR01030588">
    <property type="protein sequence ID" value="GBO03200.1"/>
    <property type="molecule type" value="Genomic_DNA"/>
</dbReference>
<sequence length="70" mass="7828">MNAVSLRGVRSFVTILHRNRPSEIDSTQESVSPIEFNEDDDGSLQAVVRSRGRLTTSKSEELHLKVKSCI</sequence>
<reference evidence="1 2" key="1">
    <citation type="journal article" date="2019" name="Sci. Rep.">
        <title>Orb-weaving spider Araneus ventricosus genome elucidates the spidroin gene catalogue.</title>
        <authorList>
            <person name="Kono N."/>
            <person name="Nakamura H."/>
            <person name="Ohtoshi R."/>
            <person name="Moran D.A.P."/>
            <person name="Shinohara A."/>
            <person name="Yoshida Y."/>
            <person name="Fujiwara M."/>
            <person name="Mori M."/>
            <person name="Tomita M."/>
            <person name="Arakawa K."/>
        </authorList>
    </citation>
    <scope>NUCLEOTIDE SEQUENCE [LARGE SCALE GENOMIC DNA]</scope>
</reference>
<protein>
    <submittedName>
        <fullName evidence="1">Uncharacterized protein</fullName>
    </submittedName>
</protein>
<accession>A0A4Y2TUU1</accession>
<dbReference type="AlphaFoldDB" id="A0A4Y2TUU1"/>
<keyword evidence="2" id="KW-1185">Reference proteome</keyword>
<organism evidence="1 2">
    <name type="scientific">Araneus ventricosus</name>
    <name type="common">Orbweaver spider</name>
    <name type="synonym">Epeira ventricosa</name>
    <dbReference type="NCBI Taxonomy" id="182803"/>
    <lineage>
        <taxon>Eukaryota</taxon>
        <taxon>Metazoa</taxon>
        <taxon>Ecdysozoa</taxon>
        <taxon>Arthropoda</taxon>
        <taxon>Chelicerata</taxon>
        <taxon>Arachnida</taxon>
        <taxon>Araneae</taxon>
        <taxon>Araneomorphae</taxon>
        <taxon>Entelegynae</taxon>
        <taxon>Araneoidea</taxon>
        <taxon>Araneidae</taxon>
        <taxon>Araneus</taxon>
    </lineage>
</organism>
<evidence type="ECO:0000313" key="2">
    <source>
        <dbReference type="Proteomes" id="UP000499080"/>
    </source>
</evidence>
<gene>
    <name evidence="1" type="ORF">AVEN_46411_1</name>
</gene>
<proteinExistence type="predicted"/>
<name>A0A4Y2TUU1_ARAVE</name>